<sequence>MDRETGNYLDGDYGRCDRSDNCGYFKSPKQDDIYFGIKFLSLVDYNSKAYRLTDENCNIHFVPKSMVLETEGREVWIKEYFLKNSDLDYSAAQSKAVNKEGGFVSLTDFEPIPEPEPSFLQREEVDEVLNAGVDCNLTKYLKTEFDSELVDRAFKRYGSGATNLFWNNSTCFLQMDRGQNIRAGKIMLYSENNGRRVKEPYPQINWLHNKIEKGGGFNLNQCLFGLHLLENKPVAIVESEKTAIVMSILSNKTTWMACGSKTAINEKMLEPLKSNKVVLFPDKGSAGEWQQRADELSSKGFNIQVSRFLENKVELENGKDIADLYLM</sequence>
<evidence type="ECO:0000259" key="1">
    <source>
        <dbReference type="Pfam" id="PF19898"/>
    </source>
</evidence>
<proteinExistence type="predicted"/>
<dbReference type="Pfam" id="PF21957">
    <property type="entry name" value="Zn_ribbon_16"/>
    <property type="match status" value="1"/>
</dbReference>
<evidence type="ECO:0000313" key="3">
    <source>
        <dbReference type="EMBL" id="RIV38153.1"/>
    </source>
</evidence>
<protein>
    <recommendedName>
        <fullName evidence="5">Toprim domain-containing protein</fullName>
    </recommendedName>
</protein>
<dbReference type="AlphaFoldDB" id="A0A3A1NFD5"/>
<evidence type="ECO:0000313" key="4">
    <source>
        <dbReference type="Proteomes" id="UP000266067"/>
    </source>
</evidence>
<dbReference type="InterPro" id="IPR047731">
    <property type="entry name" value="Zinc_ribbon_put"/>
</dbReference>
<name>A0A3A1NFD5_9FLAO</name>
<organism evidence="3 4">
    <name type="scientific">Flagellimonas lutimaris</name>
    <dbReference type="NCBI Taxonomy" id="475082"/>
    <lineage>
        <taxon>Bacteria</taxon>
        <taxon>Pseudomonadati</taxon>
        <taxon>Bacteroidota</taxon>
        <taxon>Flavobacteriia</taxon>
        <taxon>Flavobacteriales</taxon>
        <taxon>Flavobacteriaceae</taxon>
        <taxon>Flagellimonas</taxon>
    </lineage>
</organism>
<accession>A0A3A1NFD5</accession>
<dbReference type="InterPro" id="IPR045951">
    <property type="entry name" value="DUF6371"/>
</dbReference>
<evidence type="ECO:0000259" key="2">
    <source>
        <dbReference type="Pfam" id="PF21957"/>
    </source>
</evidence>
<comment type="caution">
    <text evidence="3">The sequence shown here is derived from an EMBL/GenBank/DDBJ whole genome shotgun (WGS) entry which is preliminary data.</text>
</comment>
<feature type="domain" description="DUF6371" evidence="1">
    <location>
        <begin position="136"/>
        <end position="283"/>
    </location>
</feature>
<dbReference type="OrthoDB" id="1068350at2"/>
<dbReference type="CDD" id="cd01029">
    <property type="entry name" value="TOPRIM_primases"/>
    <property type="match status" value="1"/>
</dbReference>
<dbReference type="EMBL" id="QXFH01000004">
    <property type="protein sequence ID" value="RIV38153.1"/>
    <property type="molecule type" value="Genomic_DNA"/>
</dbReference>
<gene>
    <name evidence="3" type="ORF">D2V08_00105</name>
</gene>
<dbReference type="Pfam" id="PF19898">
    <property type="entry name" value="DUF6371"/>
    <property type="match status" value="1"/>
</dbReference>
<dbReference type="Proteomes" id="UP000266067">
    <property type="component" value="Unassembled WGS sequence"/>
</dbReference>
<reference evidence="3 4" key="1">
    <citation type="submission" date="2018-08" db="EMBL/GenBank/DDBJ databases">
        <title>Proposal of Muricauda 72 sp.nov. and Muricauda NH166 sp.nov., isolated from seawater.</title>
        <authorList>
            <person name="Cheng H."/>
            <person name="Wu Y.-H."/>
            <person name="Guo L.-L."/>
            <person name="Xu X.-W."/>
        </authorList>
    </citation>
    <scope>NUCLEOTIDE SEQUENCE [LARGE SCALE GENOMIC DNA]</scope>
    <source>
        <strain evidence="3 4">KCTC 22173</strain>
    </source>
</reference>
<feature type="domain" description="Zinc beta-ribbon finger putative" evidence="2">
    <location>
        <begin position="1"/>
        <end position="30"/>
    </location>
</feature>
<evidence type="ECO:0008006" key="5">
    <source>
        <dbReference type="Google" id="ProtNLM"/>
    </source>
</evidence>
<keyword evidence="4" id="KW-1185">Reference proteome</keyword>
<dbReference type="InterPro" id="IPR034154">
    <property type="entry name" value="TOPRIM_DnaG/twinkle"/>
</dbReference>